<proteinExistence type="predicted"/>
<dbReference type="InterPro" id="IPR036875">
    <property type="entry name" value="Znf_CCHC_sf"/>
</dbReference>
<dbReference type="EMBL" id="VUJU01012396">
    <property type="protein sequence ID" value="KAF0707796.1"/>
    <property type="molecule type" value="Genomic_DNA"/>
</dbReference>
<feature type="non-terminal residue" evidence="3">
    <location>
        <position position="173"/>
    </location>
</feature>
<evidence type="ECO:0000259" key="2">
    <source>
        <dbReference type="PROSITE" id="PS50158"/>
    </source>
</evidence>
<evidence type="ECO:0000256" key="1">
    <source>
        <dbReference type="PROSITE-ProRule" id="PRU00047"/>
    </source>
</evidence>
<evidence type="ECO:0000313" key="4">
    <source>
        <dbReference type="Proteomes" id="UP000478052"/>
    </source>
</evidence>
<comment type="caution">
    <text evidence="3">The sequence shown here is derived from an EMBL/GenBank/DDBJ whole genome shotgun (WGS) entry which is preliminary data.</text>
</comment>
<dbReference type="InterPro" id="IPR001878">
    <property type="entry name" value="Znf_CCHC"/>
</dbReference>
<dbReference type="GO" id="GO:0003676">
    <property type="term" value="F:nucleic acid binding"/>
    <property type="evidence" value="ECO:0007669"/>
    <property type="project" value="InterPro"/>
</dbReference>
<keyword evidence="4" id="KW-1185">Reference proteome</keyword>
<dbReference type="Gene3D" id="4.10.60.10">
    <property type="entry name" value="Zinc finger, CCHC-type"/>
    <property type="match status" value="1"/>
</dbReference>
<feature type="domain" description="CCHC-type" evidence="2">
    <location>
        <begin position="145"/>
        <end position="160"/>
    </location>
</feature>
<dbReference type="SMART" id="SM00343">
    <property type="entry name" value="ZnF_C2HC"/>
    <property type="match status" value="2"/>
</dbReference>
<sequence>MTLFRVITRRAKSGNIILEIPEKEHADHLAEVLKTIPNEAEGVRRPSSSIPLIFIDEAELYSALVELDGDLKDASDFTIREERTEIRTAIIRVPLKAGTKLIHTKWIKVGWAYTRIKEFNASEQACNKCREKEHSIRECTGHEKRKCYRCKEIGHTITNCNIPDGRVGPKPNP</sequence>
<reference evidence="3 4" key="1">
    <citation type="submission" date="2019-08" db="EMBL/GenBank/DDBJ databases">
        <title>Whole genome of Aphis craccivora.</title>
        <authorList>
            <person name="Voronova N.V."/>
            <person name="Shulinski R.S."/>
            <person name="Bandarenka Y.V."/>
            <person name="Zhorov D.G."/>
            <person name="Warner D."/>
        </authorList>
    </citation>
    <scope>NUCLEOTIDE SEQUENCE [LARGE SCALE GENOMIC DNA]</scope>
    <source>
        <strain evidence="3">180601</strain>
        <tissue evidence="3">Whole Body</tissue>
    </source>
</reference>
<dbReference type="OrthoDB" id="427960at2759"/>
<dbReference type="PROSITE" id="PS50158">
    <property type="entry name" value="ZF_CCHC"/>
    <property type="match status" value="1"/>
</dbReference>
<dbReference type="SUPFAM" id="SSF57756">
    <property type="entry name" value="Retrovirus zinc finger-like domains"/>
    <property type="match status" value="1"/>
</dbReference>
<keyword evidence="1" id="KW-0863">Zinc-finger</keyword>
<gene>
    <name evidence="3" type="ORF">FWK35_00033118</name>
</gene>
<dbReference type="Pfam" id="PF00098">
    <property type="entry name" value="zf-CCHC"/>
    <property type="match status" value="1"/>
</dbReference>
<organism evidence="3 4">
    <name type="scientific">Aphis craccivora</name>
    <name type="common">Cowpea aphid</name>
    <dbReference type="NCBI Taxonomy" id="307492"/>
    <lineage>
        <taxon>Eukaryota</taxon>
        <taxon>Metazoa</taxon>
        <taxon>Ecdysozoa</taxon>
        <taxon>Arthropoda</taxon>
        <taxon>Hexapoda</taxon>
        <taxon>Insecta</taxon>
        <taxon>Pterygota</taxon>
        <taxon>Neoptera</taxon>
        <taxon>Paraneoptera</taxon>
        <taxon>Hemiptera</taxon>
        <taxon>Sternorrhyncha</taxon>
        <taxon>Aphidomorpha</taxon>
        <taxon>Aphidoidea</taxon>
        <taxon>Aphididae</taxon>
        <taxon>Aphidini</taxon>
        <taxon>Aphis</taxon>
        <taxon>Aphis</taxon>
    </lineage>
</organism>
<dbReference type="GO" id="GO:0008270">
    <property type="term" value="F:zinc ion binding"/>
    <property type="evidence" value="ECO:0007669"/>
    <property type="project" value="UniProtKB-KW"/>
</dbReference>
<protein>
    <submittedName>
        <fullName evidence="3">Cold shock domain-containing protein 3-like</fullName>
    </submittedName>
</protein>
<accession>A0A6G0VSK2</accession>
<keyword evidence="1" id="KW-0479">Metal-binding</keyword>
<name>A0A6G0VSK2_APHCR</name>
<dbReference type="Proteomes" id="UP000478052">
    <property type="component" value="Unassembled WGS sequence"/>
</dbReference>
<keyword evidence="1" id="KW-0862">Zinc</keyword>
<dbReference type="AlphaFoldDB" id="A0A6G0VSK2"/>
<evidence type="ECO:0000313" key="3">
    <source>
        <dbReference type="EMBL" id="KAF0707796.1"/>
    </source>
</evidence>